<evidence type="ECO:0000313" key="1">
    <source>
        <dbReference type="EMBL" id="QHS90327.1"/>
    </source>
</evidence>
<reference evidence="1" key="1">
    <citation type="journal article" date="2020" name="Nature">
        <title>Giant virus diversity and host interactions through global metagenomics.</title>
        <authorList>
            <person name="Schulz F."/>
            <person name="Roux S."/>
            <person name="Paez-Espino D."/>
            <person name="Jungbluth S."/>
            <person name="Walsh D.A."/>
            <person name="Denef V.J."/>
            <person name="McMahon K.D."/>
            <person name="Konstantinidis K.T."/>
            <person name="Eloe-Fadrosh E.A."/>
            <person name="Kyrpides N.C."/>
            <person name="Woyke T."/>
        </authorList>
    </citation>
    <scope>NUCLEOTIDE SEQUENCE</scope>
    <source>
        <strain evidence="1">GVMAG-M-3300010160-60</strain>
    </source>
</reference>
<sequence>MFKVPHTIVCPPKVVGYTISGKTVIKQHIHILGKCYQVSAFGQILMTCQET</sequence>
<name>A0A6C0BDH8_9ZZZZ</name>
<proteinExistence type="predicted"/>
<dbReference type="AlphaFoldDB" id="A0A6C0BDH8"/>
<organism evidence="1">
    <name type="scientific">viral metagenome</name>
    <dbReference type="NCBI Taxonomy" id="1070528"/>
    <lineage>
        <taxon>unclassified sequences</taxon>
        <taxon>metagenomes</taxon>
        <taxon>organismal metagenomes</taxon>
    </lineage>
</organism>
<protein>
    <submittedName>
        <fullName evidence="1">Uncharacterized protein</fullName>
    </submittedName>
</protein>
<dbReference type="EMBL" id="MN739132">
    <property type="protein sequence ID" value="QHS90327.1"/>
    <property type="molecule type" value="Genomic_DNA"/>
</dbReference>
<accession>A0A6C0BDH8</accession>